<dbReference type="Proteomes" id="UP001283361">
    <property type="component" value="Unassembled WGS sequence"/>
</dbReference>
<feature type="region of interest" description="Disordered" evidence="1">
    <location>
        <begin position="43"/>
        <end position="62"/>
    </location>
</feature>
<gene>
    <name evidence="2" type="ORF">RRG08_049433</name>
</gene>
<reference evidence="2" key="1">
    <citation type="journal article" date="2023" name="G3 (Bethesda)">
        <title>A reference genome for the long-term kleptoplast-retaining sea slug Elysia crispata morphotype clarki.</title>
        <authorList>
            <person name="Eastman K.E."/>
            <person name="Pendleton A.L."/>
            <person name="Shaikh M.A."/>
            <person name="Suttiyut T."/>
            <person name="Ogas R."/>
            <person name="Tomko P."/>
            <person name="Gavelis G."/>
            <person name="Widhalm J.R."/>
            <person name="Wisecaver J.H."/>
        </authorList>
    </citation>
    <scope>NUCLEOTIDE SEQUENCE</scope>
    <source>
        <strain evidence="2">ECLA1</strain>
    </source>
</reference>
<dbReference type="AlphaFoldDB" id="A0AAE1DL70"/>
<evidence type="ECO:0000313" key="2">
    <source>
        <dbReference type="EMBL" id="KAK3774497.1"/>
    </source>
</evidence>
<comment type="caution">
    <text evidence="2">The sequence shown here is derived from an EMBL/GenBank/DDBJ whole genome shotgun (WGS) entry which is preliminary data.</text>
</comment>
<keyword evidence="3" id="KW-1185">Reference proteome</keyword>
<name>A0AAE1DL70_9GAST</name>
<proteinExistence type="predicted"/>
<organism evidence="2 3">
    <name type="scientific">Elysia crispata</name>
    <name type="common">lettuce slug</name>
    <dbReference type="NCBI Taxonomy" id="231223"/>
    <lineage>
        <taxon>Eukaryota</taxon>
        <taxon>Metazoa</taxon>
        <taxon>Spiralia</taxon>
        <taxon>Lophotrochozoa</taxon>
        <taxon>Mollusca</taxon>
        <taxon>Gastropoda</taxon>
        <taxon>Heterobranchia</taxon>
        <taxon>Euthyneura</taxon>
        <taxon>Panpulmonata</taxon>
        <taxon>Sacoglossa</taxon>
        <taxon>Placobranchoidea</taxon>
        <taxon>Plakobranchidae</taxon>
        <taxon>Elysia</taxon>
    </lineage>
</organism>
<protein>
    <submittedName>
        <fullName evidence="2">Uncharacterized protein</fullName>
    </submittedName>
</protein>
<dbReference type="EMBL" id="JAWDGP010003406">
    <property type="protein sequence ID" value="KAK3774497.1"/>
    <property type="molecule type" value="Genomic_DNA"/>
</dbReference>
<sequence length="92" mass="10241">MVDSRYSVALDRVTLNAMLYRPGDEEGIVWKSWPLIPVRSVDIASRRTPPPPPRNLTTEAALSSGQAQILRPVVRRPRSSFLEETVVGLSGR</sequence>
<accession>A0AAE1DL70</accession>
<evidence type="ECO:0000256" key="1">
    <source>
        <dbReference type="SAM" id="MobiDB-lite"/>
    </source>
</evidence>
<evidence type="ECO:0000313" key="3">
    <source>
        <dbReference type="Proteomes" id="UP001283361"/>
    </source>
</evidence>